<keyword evidence="2" id="KW-1185">Reference proteome</keyword>
<organism evidence="1 2">
    <name type="scientific">Lysobacter yangpyeongensis</name>
    <dbReference type="NCBI Taxonomy" id="346182"/>
    <lineage>
        <taxon>Bacteria</taxon>
        <taxon>Pseudomonadati</taxon>
        <taxon>Pseudomonadota</taxon>
        <taxon>Gammaproteobacteria</taxon>
        <taxon>Lysobacterales</taxon>
        <taxon>Lysobacteraceae</taxon>
        <taxon>Lysobacter</taxon>
    </lineage>
</organism>
<protein>
    <submittedName>
        <fullName evidence="1">SRPBCC family protein</fullName>
    </submittedName>
</protein>
<dbReference type="Pfam" id="PF10604">
    <property type="entry name" value="Polyketide_cyc2"/>
    <property type="match status" value="1"/>
</dbReference>
<dbReference type="Gene3D" id="3.30.530.20">
    <property type="match status" value="1"/>
</dbReference>
<evidence type="ECO:0000313" key="1">
    <source>
        <dbReference type="EMBL" id="MFC5570700.1"/>
    </source>
</evidence>
<dbReference type="EMBL" id="JBHSNM010000003">
    <property type="protein sequence ID" value="MFC5570700.1"/>
    <property type="molecule type" value="Genomic_DNA"/>
</dbReference>
<name>A0ABW0SNT3_9GAMM</name>
<dbReference type="Gene3D" id="3.20.80.10">
    <property type="entry name" value="Regulatory factor, effector binding domain"/>
    <property type="match status" value="1"/>
</dbReference>
<accession>A0ABW0SNT3</accession>
<dbReference type="RefSeq" id="WP_386755145.1">
    <property type="nucleotide sequence ID" value="NZ_JBHSNM010000003.1"/>
</dbReference>
<dbReference type="Proteomes" id="UP001596036">
    <property type="component" value="Unassembled WGS sequence"/>
</dbReference>
<proteinExistence type="predicted"/>
<gene>
    <name evidence="1" type="ORF">ACFPN1_11570</name>
</gene>
<reference evidence="2" key="1">
    <citation type="journal article" date="2019" name="Int. J. Syst. Evol. Microbiol.">
        <title>The Global Catalogue of Microorganisms (GCM) 10K type strain sequencing project: providing services to taxonomists for standard genome sequencing and annotation.</title>
        <authorList>
            <consortium name="The Broad Institute Genomics Platform"/>
            <consortium name="The Broad Institute Genome Sequencing Center for Infectious Disease"/>
            <person name="Wu L."/>
            <person name="Ma J."/>
        </authorList>
    </citation>
    <scope>NUCLEOTIDE SEQUENCE [LARGE SCALE GENOMIC DNA]</scope>
    <source>
        <strain evidence="2">KACC 11407</strain>
    </source>
</reference>
<dbReference type="InterPro" id="IPR019587">
    <property type="entry name" value="Polyketide_cyclase/dehydratase"/>
</dbReference>
<dbReference type="InterPro" id="IPR011256">
    <property type="entry name" value="Reg_factor_effector_dom_sf"/>
</dbReference>
<dbReference type="SUPFAM" id="SSF55961">
    <property type="entry name" value="Bet v1-like"/>
    <property type="match status" value="1"/>
</dbReference>
<sequence length="359" mass="39617">MTRLLEILISLAIVAVLFTVVGFILPSSRHLENSVETNRKMPIVFDTLNSVRRFKDWNPAVAGDPKIKITLSGPESGVGARVSWDSEEKALGQGSWTISKSEPGKLVAYDIEDIDRGHNKRSEFTFTPTGKGGRNLQITQTYDVDYGMNLLGRYSGLYVTSNVGEKMKLGLASLSNMLATIPNLDYTVLGKDDPAMAPKLVDRPGENLLVLSAAVPLNQVTIQNQMKTNIEWIKKNIAANGLEPVGPVRIITNEYGSQIYSFDVAQQVRKADADPTVKLEGLKLANSVELLYNPPSRTAQVAFKGHMSNLQNVRDALRAWAMTRGYETTERPYEIWKNGIDAGFAPGQEGEYDVVWAVK</sequence>
<comment type="caution">
    <text evidence="1">The sequence shown here is derived from an EMBL/GenBank/DDBJ whole genome shotgun (WGS) entry which is preliminary data.</text>
</comment>
<evidence type="ECO:0000313" key="2">
    <source>
        <dbReference type="Proteomes" id="UP001596036"/>
    </source>
</evidence>
<dbReference type="SUPFAM" id="SSF55136">
    <property type="entry name" value="Probable bacterial effector-binding domain"/>
    <property type="match status" value="1"/>
</dbReference>
<dbReference type="InterPro" id="IPR023393">
    <property type="entry name" value="START-like_dom_sf"/>
</dbReference>